<dbReference type="NCBIfam" id="NF047356">
    <property type="entry name" value="RNA_bind_RnpM"/>
    <property type="match status" value="1"/>
</dbReference>
<feature type="domain" description="YlxR" evidence="1">
    <location>
        <begin position="11"/>
        <end position="82"/>
    </location>
</feature>
<sequence length="90" mass="9945">MTGGNKKQPVRMCIACRCGKPKRELIRIVRTKEGALSIDKTGKAPGRGAYVCADQACIEKAKKIFPKILHCEMDGELYEMLIEIVSGYGK</sequence>
<evidence type="ECO:0000313" key="3">
    <source>
        <dbReference type="Proteomes" id="UP000606889"/>
    </source>
</evidence>
<dbReference type="CDD" id="cd00279">
    <property type="entry name" value="YlxR"/>
    <property type="match status" value="1"/>
</dbReference>
<dbReference type="EMBL" id="JACOON010000001">
    <property type="protein sequence ID" value="MBC5647225.1"/>
    <property type="molecule type" value="Genomic_DNA"/>
</dbReference>
<dbReference type="Gene3D" id="3.30.1230.10">
    <property type="entry name" value="YlxR-like"/>
    <property type="match status" value="1"/>
</dbReference>
<dbReference type="InterPro" id="IPR037465">
    <property type="entry name" value="YlxR"/>
</dbReference>
<dbReference type="InterPro" id="IPR035931">
    <property type="entry name" value="YlxR-like_sf"/>
</dbReference>
<gene>
    <name evidence="2" type="ORF">H8S18_02610</name>
</gene>
<reference evidence="2 3" key="1">
    <citation type="submission" date="2020-08" db="EMBL/GenBank/DDBJ databases">
        <title>Genome public.</title>
        <authorList>
            <person name="Liu C."/>
            <person name="Sun Q."/>
        </authorList>
    </citation>
    <scope>NUCLEOTIDE SEQUENCE [LARGE SCALE GENOMIC DNA]</scope>
    <source>
        <strain evidence="2 3">NSJ-35</strain>
    </source>
</reference>
<dbReference type="RefSeq" id="WP_186856738.1">
    <property type="nucleotide sequence ID" value="NZ_JACOON010000001.1"/>
</dbReference>
<keyword evidence="3" id="KW-1185">Reference proteome</keyword>
<proteinExistence type="predicted"/>
<evidence type="ECO:0000313" key="2">
    <source>
        <dbReference type="EMBL" id="MBC5647225.1"/>
    </source>
</evidence>
<dbReference type="SUPFAM" id="SSF64376">
    <property type="entry name" value="YlxR-like"/>
    <property type="match status" value="1"/>
</dbReference>
<dbReference type="Proteomes" id="UP000606889">
    <property type="component" value="Unassembled WGS sequence"/>
</dbReference>
<dbReference type="Pfam" id="PF04296">
    <property type="entry name" value="YlxR"/>
    <property type="match status" value="1"/>
</dbReference>
<accession>A0ABR7EBU0</accession>
<name>A0ABR7EBU0_9FIRM</name>
<evidence type="ECO:0000259" key="1">
    <source>
        <dbReference type="Pfam" id="PF04296"/>
    </source>
</evidence>
<dbReference type="InterPro" id="IPR007393">
    <property type="entry name" value="YlxR_dom"/>
</dbReference>
<dbReference type="PANTHER" id="PTHR34215:SF1">
    <property type="entry name" value="YLXR DOMAIN-CONTAINING PROTEIN"/>
    <property type="match status" value="1"/>
</dbReference>
<protein>
    <submittedName>
        <fullName evidence="2">YlxR family protein</fullName>
    </submittedName>
</protein>
<organism evidence="2 3">
    <name type="scientific">Christensenella tenuis</name>
    <dbReference type="NCBI Taxonomy" id="2763033"/>
    <lineage>
        <taxon>Bacteria</taxon>
        <taxon>Bacillati</taxon>
        <taxon>Bacillota</taxon>
        <taxon>Clostridia</taxon>
        <taxon>Christensenellales</taxon>
        <taxon>Christensenellaceae</taxon>
        <taxon>Christensenella</taxon>
    </lineage>
</organism>
<dbReference type="PANTHER" id="PTHR34215">
    <property type="entry name" value="BLL0784 PROTEIN"/>
    <property type="match status" value="1"/>
</dbReference>
<comment type="caution">
    <text evidence="2">The sequence shown here is derived from an EMBL/GenBank/DDBJ whole genome shotgun (WGS) entry which is preliminary data.</text>
</comment>